<dbReference type="InterPro" id="IPR003586">
    <property type="entry name" value="Hint_dom_C"/>
</dbReference>
<dbReference type="CDD" id="cd00081">
    <property type="entry name" value="Hint"/>
    <property type="match status" value="1"/>
</dbReference>
<dbReference type="STRING" id="86416.Clopa_1446"/>
<dbReference type="GO" id="GO:0033202">
    <property type="term" value="C:DNA helicase complex"/>
    <property type="evidence" value="ECO:0007669"/>
    <property type="project" value="TreeGrafter"/>
</dbReference>
<protein>
    <recommendedName>
        <fullName evidence="9">DNA 3'-5' helicase</fullName>
        <ecNumber evidence="9">5.6.2.4</ecNumber>
    </recommendedName>
</protein>
<evidence type="ECO:0000256" key="2">
    <source>
        <dbReference type="ARBA" id="ARBA00022741"/>
    </source>
</evidence>
<dbReference type="InterPro" id="IPR014017">
    <property type="entry name" value="DNA_helicase_UvrD-like_C"/>
</dbReference>
<dbReference type="GO" id="GO:0003677">
    <property type="term" value="F:DNA binding"/>
    <property type="evidence" value="ECO:0007669"/>
    <property type="project" value="UniProtKB-KW"/>
</dbReference>
<dbReference type="CDD" id="cd17932">
    <property type="entry name" value="DEXQc_UvrD"/>
    <property type="match status" value="1"/>
</dbReference>
<dbReference type="SUPFAM" id="SSF51294">
    <property type="entry name" value="Hedgehog/intein (Hint) domain"/>
    <property type="match status" value="1"/>
</dbReference>
<dbReference type="InterPro" id="IPR036844">
    <property type="entry name" value="Hint_dom_sf"/>
</dbReference>
<dbReference type="CDD" id="cd18807">
    <property type="entry name" value="SF1_C_UvrD"/>
    <property type="match status" value="1"/>
</dbReference>
<proteinExistence type="inferred from homology"/>
<dbReference type="Gene3D" id="2.170.16.10">
    <property type="entry name" value="Hedgehog/Intein (Hint) domain"/>
    <property type="match status" value="2"/>
</dbReference>
<dbReference type="PROSITE" id="PS50817">
    <property type="entry name" value="INTEIN_N_TER"/>
    <property type="match status" value="1"/>
</dbReference>
<dbReference type="EC" id="5.6.2.4" evidence="9"/>
<dbReference type="SMART" id="SM00306">
    <property type="entry name" value="HintN"/>
    <property type="match status" value="1"/>
</dbReference>
<dbReference type="Pfam" id="PF13361">
    <property type="entry name" value="UvrD_C"/>
    <property type="match status" value="1"/>
</dbReference>
<dbReference type="GO" id="GO:0000725">
    <property type="term" value="P:recombinational repair"/>
    <property type="evidence" value="ECO:0007669"/>
    <property type="project" value="TreeGrafter"/>
</dbReference>
<dbReference type="InterPro" id="IPR030934">
    <property type="entry name" value="Intein_C"/>
</dbReference>
<dbReference type="Pfam" id="PF00580">
    <property type="entry name" value="UvrD-helicase"/>
    <property type="match status" value="1"/>
</dbReference>
<feature type="binding site" evidence="11">
    <location>
        <begin position="26"/>
        <end position="33"/>
    </location>
    <ligand>
        <name>ATP</name>
        <dbReference type="ChEBI" id="CHEBI:30616"/>
    </ligand>
</feature>
<dbReference type="InterPro" id="IPR013986">
    <property type="entry name" value="DExx_box_DNA_helicase_dom_sf"/>
</dbReference>
<dbReference type="PROSITE" id="PS51198">
    <property type="entry name" value="UVRD_HELICASE_ATP_BIND"/>
    <property type="match status" value="1"/>
</dbReference>
<evidence type="ECO:0000256" key="6">
    <source>
        <dbReference type="ARBA" id="ARBA00023125"/>
    </source>
</evidence>
<evidence type="ECO:0000256" key="3">
    <source>
        <dbReference type="ARBA" id="ARBA00022801"/>
    </source>
</evidence>
<evidence type="ECO:0000256" key="9">
    <source>
        <dbReference type="ARBA" id="ARBA00034808"/>
    </source>
</evidence>
<dbReference type="InterPro" id="IPR003587">
    <property type="entry name" value="Hint_dom_N"/>
</dbReference>
<dbReference type="Proteomes" id="UP000013523">
    <property type="component" value="Chromosome"/>
</dbReference>
<dbReference type="Gene3D" id="1.10.486.10">
    <property type="entry name" value="PCRA, domain 4"/>
    <property type="match status" value="1"/>
</dbReference>
<dbReference type="eggNOG" id="COG0210">
    <property type="taxonomic scope" value="Bacteria"/>
</dbReference>
<dbReference type="InterPro" id="IPR014016">
    <property type="entry name" value="UvrD-like_ATP-bd"/>
</dbReference>
<dbReference type="PATRIC" id="fig|86416.3.peg.1445"/>
<gene>
    <name evidence="14" type="ORF">Clopa_1446</name>
</gene>
<dbReference type="GO" id="GO:0005829">
    <property type="term" value="C:cytosol"/>
    <property type="evidence" value="ECO:0007669"/>
    <property type="project" value="TreeGrafter"/>
</dbReference>
<dbReference type="InterPro" id="IPR000212">
    <property type="entry name" value="DNA_helicase_UvrD/REP"/>
</dbReference>
<dbReference type="Gene3D" id="1.10.10.160">
    <property type="match status" value="1"/>
</dbReference>
<dbReference type="GO" id="GO:0016887">
    <property type="term" value="F:ATP hydrolysis activity"/>
    <property type="evidence" value="ECO:0007669"/>
    <property type="project" value="RHEA"/>
</dbReference>
<dbReference type="Pfam" id="PF14890">
    <property type="entry name" value="Intein_splicing"/>
    <property type="match status" value="1"/>
</dbReference>
<dbReference type="HOGENOM" id="CLU_004585_1_0_9"/>
<dbReference type="OrthoDB" id="9810135at2"/>
<name>R4K3Y5_CLOPA</name>
<evidence type="ECO:0000259" key="13">
    <source>
        <dbReference type="PROSITE" id="PS51217"/>
    </source>
</evidence>
<dbReference type="InterPro" id="IPR027417">
    <property type="entry name" value="P-loop_NTPase"/>
</dbReference>
<feature type="domain" description="UvrD-like helicase ATP-binding" evidence="12">
    <location>
        <begin position="5"/>
        <end position="301"/>
    </location>
</feature>
<keyword evidence="5 11" id="KW-0067">ATP-binding</keyword>
<keyword evidence="2 11" id="KW-0547">Nucleotide-binding</keyword>
<keyword evidence="6" id="KW-0238">DNA-binding</keyword>
<dbReference type="EMBL" id="CP003261">
    <property type="protein sequence ID" value="AGK96421.1"/>
    <property type="molecule type" value="Genomic_DNA"/>
</dbReference>
<accession>R4K3Y5</accession>
<dbReference type="KEGG" id="cpas:Clopa_1446"/>
<evidence type="ECO:0000256" key="10">
    <source>
        <dbReference type="ARBA" id="ARBA00048988"/>
    </source>
</evidence>
<keyword evidence="15" id="KW-1185">Reference proteome</keyword>
<dbReference type="PANTHER" id="PTHR11070">
    <property type="entry name" value="UVRD / RECB / PCRA DNA HELICASE FAMILY MEMBER"/>
    <property type="match status" value="1"/>
</dbReference>
<dbReference type="GO" id="GO:0043138">
    <property type="term" value="F:3'-5' DNA helicase activity"/>
    <property type="evidence" value="ECO:0007669"/>
    <property type="project" value="UniProtKB-EC"/>
</dbReference>
<dbReference type="PANTHER" id="PTHR11070:SF2">
    <property type="entry name" value="ATP-DEPENDENT DNA HELICASE SRS2"/>
    <property type="match status" value="1"/>
</dbReference>
<evidence type="ECO:0000256" key="7">
    <source>
        <dbReference type="ARBA" id="ARBA00023235"/>
    </source>
</evidence>
<dbReference type="FunFam" id="1.10.486.10:FF:000003">
    <property type="entry name" value="ATP-dependent DNA helicase"/>
    <property type="match status" value="1"/>
</dbReference>
<sequence length="1125" mass="128570">MDLKKLLNREQYEAATAVDGPVLVLAGAGSGKTRVLTYRIANMIENLNIYPSQILAITFTNKAAQEMKERVRQLVGSEADNMWVSTFHSSCVRILRREIDKLGYNKNFTIYDSADQKTLINQCIKEVGINDKDITDKEIISKIGAEKDNLVSAEEYKKKNENNFRLNRIAEVYLLYQKRLKENNALDFDDLIFKTVELFKKHEDVLQFYQRKFRYIMIDEYQDTNKAQYELTRLLAKEHKNLCVVGDDDQCLPEGTMVNLGDKVVPIETIRENDQVLCAGGNGSTLKGTVEKVLKKPYRGLMVKLATVSGKVVKATPNHLTFARLNVQEEAYYVYLMFKRGMGYRIGQTQSVRSRKAGDSVNGMFVRLNQEKADKMWILKVCKDKSEATYYEQYFSVKYGIPTAVFYSKDRKITLSQVQLDKLFSEINTYESADRLFEENYLNEDYPHHRANAVIRGNTARRTVNINFFSCKKSKEANYYSHRISLITSGEKVKANMESAGFSVRKEKSDTWRIETERRNYDDTEDFAKKIMQTQEDLDIARKAKLTKDKNFSFMPFGNIKPTMSIAVCDNGEIVEDVVKTIDFEYYDGYVYDLSIPYLRQYICENVVVHNCIYGWRGADIRNILDFEKDYANAKVIKLEENYRSKGNILKAANGVIKNNPHEHFKLLRTRSEDGNKIRLYRSYSDMEEAEFVANEIKKAMDSGDRTYKDFAVLYRTNAQSRLFEDIFMKRQLPYRIIGGLKFYDRKEIKDIMAYLKLICNPLDNISLKRIINVPKRGIGGTTVDKIEKFSNEIEECIYSSLLDIQNIPGLTARNVSAINKFISIINSFVIRKDEIKVSTLIEELLGQTGYLEELKKSNDLQDETRIENLQELVSAAVDFENNSEDKTLAAFLEKTALVADVDNYDTGADSIVMMTVHSAKGLEFPVVFMVGMENGIFPGAASFTDFAEMEESRRLAYVGITRAKEQLYMTSAQTRKVFGRTVAYGESDFIAEVPRELKEYVNINTKGNSTANKFSITGNNHESSMQGFSFNNRDIPPKNTVFNKGFSTKYAESILEADMVPAKQDLIPLTESEAAAGRKVKHSKFGEGTIVAVSKKDGNINLTIAFKNMGIKNLRLDLAPLQLI</sequence>
<dbReference type="InterPro" id="IPR006141">
    <property type="entry name" value="Intein_N"/>
</dbReference>
<keyword evidence="3 11" id="KW-0378">Hydrolase</keyword>
<dbReference type="PROSITE" id="PS50818">
    <property type="entry name" value="INTEIN_C_TER"/>
    <property type="match status" value="1"/>
</dbReference>
<evidence type="ECO:0000256" key="8">
    <source>
        <dbReference type="ARBA" id="ARBA00034617"/>
    </source>
</evidence>
<evidence type="ECO:0000256" key="4">
    <source>
        <dbReference type="ARBA" id="ARBA00022806"/>
    </source>
</evidence>
<organism evidence="14 15">
    <name type="scientific">Clostridium pasteurianum BC1</name>
    <dbReference type="NCBI Taxonomy" id="86416"/>
    <lineage>
        <taxon>Bacteria</taxon>
        <taxon>Bacillati</taxon>
        <taxon>Bacillota</taxon>
        <taxon>Clostridia</taxon>
        <taxon>Eubacteriales</taxon>
        <taxon>Clostridiaceae</taxon>
        <taxon>Clostridium</taxon>
    </lineage>
</organism>
<feature type="domain" description="UvrD-like helicase C-terminal" evidence="13">
    <location>
        <begin position="647"/>
        <end position="922"/>
    </location>
</feature>
<comment type="similarity">
    <text evidence="1">Belongs to the helicase family. UvrD subfamily.</text>
</comment>
<evidence type="ECO:0000259" key="12">
    <source>
        <dbReference type="PROSITE" id="PS51198"/>
    </source>
</evidence>
<dbReference type="PROSITE" id="PS51217">
    <property type="entry name" value="UVRD_HELICASE_CTER"/>
    <property type="match status" value="1"/>
</dbReference>
<comment type="catalytic activity">
    <reaction evidence="10">
        <text>ATP + H2O = ADP + phosphate + H(+)</text>
        <dbReference type="Rhea" id="RHEA:13065"/>
        <dbReference type="ChEBI" id="CHEBI:15377"/>
        <dbReference type="ChEBI" id="CHEBI:15378"/>
        <dbReference type="ChEBI" id="CHEBI:30616"/>
        <dbReference type="ChEBI" id="CHEBI:43474"/>
        <dbReference type="ChEBI" id="CHEBI:456216"/>
        <dbReference type="EC" id="5.6.2.4"/>
    </reaction>
</comment>
<dbReference type="Pfam" id="PF21196">
    <property type="entry name" value="PcrA_UvrD_tudor"/>
    <property type="match status" value="1"/>
</dbReference>
<dbReference type="Gene3D" id="3.40.50.300">
    <property type="entry name" value="P-loop containing nucleotide triphosphate hydrolases"/>
    <property type="match status" value="2"/>
</dbReference>
<dbReference type="SMART" id="SM00305">
    <property type="entry name" value="HintC"/>
    <property type="match status" value="1"/>
</dbReference>
<reference evidence="14 15" key="1">
    <citation type="submission" date="2012-01" db="EMBL/GenBank/DDBJ databases">
        <title>Complete sequence of chromosome of Clostridium pasteurianum BC1.</title>
        <authorList>
            <consortium name="US DOE Joint Genome Institute"/>
            <person name="Lucas S."/>
            <person name="Han J."/>
            <person name="Lapidus A."/>
            <person name="Cheng J.-F."/>
            <person name="Goodwin L."/>
            <person name="Pitluck S."/>
            <person name="Peters L."/>
            <person name="Mikhailova N."/>
            <person name="Teshima H."/>
            <person name="Detter J.C."/>
            <person name="Han C."/>
            <person name="Tapia R."/>
            <person name="Land M."/>
            <person name="Hauser L."/>
            <person name="Kyrpides N."/>
            <person name="Ivanova N."/>
            <person name="Pagani I."/>
            <person name="Dunn J."/>
            <person name="Taghavi S."/>
            <person name="Francis A."/>
            <person name="van der Lelie D."/>
            <person name="Woyke T."/>
        </authorList>
    </citation>
    <scope>NUCLEOTIDE SEQUENCE [LARGE SCALE GENOMIC DNA]</scope>
    <source>
        <strain evidence="14 15">BC1</strain>
    </source>
</reference>
<evidence type="ECO:0000313" key="14">
    <source>
        <dbReference type="EMBL" id="AGK96421.1"/>
    </source>
</evidence>
<comment type="catalytic activity">
    <reaction evidence="8">
        <text>Couples ATP hydrolysis with the unwinding of duplex DNA by translocating in the 3'-5' direction.</text>
        <dbReference type="EC" id="5.6.2.4"/>
    </reaction>
</comment>
<evidence type="ECO:0000256" key="11">
    <source>
        <dbReference type="PROSITE-ProRule" id="PRU00560"/>
    </source>
</evidence>
<dbReference type="SUPFAM" id="SSF52540">
    <property type="entry name" value="P-loop containing nucleoside triphosphate hydrolases"/>
    <property type="match status" value="3"/>
</dbReference>
<keyword evidence="7" id="KW-0413">Isomerase</keyword>
<dbReference type="GO" id="GO:0016539">
    <property type="term" value="P:intein-mediated protein splicing"/>
    <property type="evidence" value="ECO:0007669"/>
    <property type="project" value="InterPro"/>
</dbReference>
<evidence type="ECO:0000256" key="1">
    <source>
        <dbReference type="ARBA" id="ARBA00009922"/>
    </source>
</evidence>
<dbReference type="AlphaFoldDB" id="R4K3Y5"/>
<dbReference type="RefSeq" id="WP_015614743.1">
    <property type="nucleotide sequence ID" value="NC_021182.1"/>
</dbReference>
<dbReference type="GO" id="GO:0005524">
    <property type="term" value="F:ATP binding"/>
    <property type="evidence" value="ECO:0007669"/>
    <property type="project" value="UniProtKB-UniRule"/>
</dbReference>
<keyword evidence="4 11" id="KW-0347">Helicase</keyword>
<evidence type="ECO:0000313" key="15">
    <source>
        <dbReference type="Proteomes" id="UP000013523"/>
    </source>
</evidence>
<evidence type="ECO:0000256" key="5">
    <source>
        <dbReference type="ARBA" id="ARBA00022840"/>
    </source>
</evidence>